<evidence type="ECO:0000313" key="10">
    <source>
        <dbReference type="Proteomes" id="UP000000263"/>
    </source>
</evidence>
<evidence type="ECO:0000256" key="6">
    <source>
        <dbReference type="ARBA" id="ARBA00023065"/>
    </source>
</evidence>
<dbReference type="OrthoDB" id="9775180at2"/>
<keyword evidence="4" id="KW-0630">Potassium</keyword>
<protein>
    <recommendedName>
        <fullName evidence="1">Trk system potassium uptake protein TrkA</fullName>
    </recommendedName>
</protein>
<dbReference type="RefSeq" id="WP_012121157.1">
    <property type="nucleotide sequence ID" value="NC_009767.1"/>
</dbReference>
<proteinExistence type="predicted"/>
<dbReference type="InterPro" id="IPR036291">
    <property type="entry name" value="NAD(P)-bd_dom_sf"/>
</dbReference>
<dbReference type="InterPro" id="IPR050721">
    <property type="entry name" value="Trk_Ktr_HKT_K-transport"/>
</dbReference>
<evidence type="ECO:0000313" key="9">
    <source>
        <dbReference type="EMBL" id="ABU58733.1"/>
    </source>
</evidence>
<dbReference type="InterPro" id="IPR006037">
    <property type="entry name" value="RCK_C"/>
</dbReference>
<dbReference type="Proteomes" id="UP000000263">
    <property type="component" value="Chromosome"/>
</dbReference>
<keyword evidence="2" id="KW-0813">Transport</keyword>
<organism evidence="9 10">
    <name type="scientific">Roseiflexus castenholzii (strain DSM 13941 / HLO8)</name>
    <dbReference type="NCBI Taxonomy" id="383372"/>
    <lineage>
        <taxon>Bacteria</taxon>
        <taxon>Bacillati</taxon>
        <taxon>Chloroflexota</taxon>
        <taxon>Chloroflexia</taxon>
        <taxon>Chloroflexales</taxon>
        <taxon>Roseiflexineae</taxon>
        <taxon>Roseiflexaceae</taxon>
        <taxon>Roseiflexus</taxon>
    </lineage>
</organism>
<dbReference type="SUPFAM" id="SSF116726">
    <property type="entry name" value="TrkA C-terminal domain-like"/>
    <property type="match status" value="1"/>
</dbReference>
<keyword evidence="5" id="KW-0520">NAD</keyword>
<feature type="domain" description="RCK C-terminal" evidence="8">
    <location>
        <begin position="139"/>
        <end position="220"/>
    </location>
</feature>
<evidence type="ECO:0000256" key="1">
    <source>
        <dbReference type="ARBA" id="ARBA00017378"/>
    </source>
</evidence>
<dbReference type="HOGENOM" id="CLU_046525_2_0_0"/>
<keyword evidence="10" id="KW-1185">Reference proteome</keyword>
<keyword evidence="6" id="KW-0406">Ion transport</keyword>
<dbReference type="STRING" id="383372.Rcas_2661"/>
<name>A7NMH1_ROSCS</name>
<dbReference type="InterPro" id="IPR003148">
    <property type="entry name" value="RCK_N"/>
</dbReference>
<evidence type="ECO:0000256" key="4">
    <source>
        <dbReference type="ARBA" id="ARBA00022958"/>
    </source>
</evidence>
<dbReference type="EMBL" id="CP000804">
    <property type="protein sequence ID" value="ABU58733.1"/>
    <property type="molecule type" value="Genomic_DNA"/>
</dbReference>
<evidence type="ECO:0000256" key="2">
    <source>
        <dbReference type="ARBA" id="ARBA00022448"/>
    </source>
</evidence>
<dbReference type="PANTHER" id="PTHR43833:SF5">
    <property type="entry name" value="TRK SYSTEM POTASSIUM UPTAKE PROTEIN TRKA"/>
    <property type="match status" value="1"/>
</dbReference>
<dbReference type="GO" id="GO:0005886">
    <property type="term" value="C:plasma membrane"/>
    <property type="evidence" value="ECO:0007669"/>
    <property type="project" value="InterPro"/>
</dbReference>
<keyword evidence="3" id="KW-0633">Potassium transport</keyword>
<evidence type="ECO:0000259" key="8">
    <source>
        <dbReference type="PROSITE" id="PS51202"/>
    </source>
</evidence>
<accession>A7NMH1</accession>
<dbReference type="PROSITE" id="PS51202">
    <property type="entry name" value="RCK_C"/>
    <property type="match status" value="1"/>
</dbReference>
<dbReference type="Pfam" id="PF02080">
    <property type="entry name" value="TrkA_C"/>
    <property type="match status" value="1"/>
</dbReference>
<dbReference type="Pfam" id="PF02254">
    <property type="entry name" value="TrkA_N"/>
    <property type="match status" value="1"/>
</dbReference>
<dbReference type="PANTHER" id="PTHR43833">
    <property type="entry name" value="POTASSIUM CHANNEL PROTEIN 2-RELATED-RELATED"/>
    <property type="match status" value="1"/>
</dbReference>
<reference evidence="9 10" key="1">
    <citation type="submission" date="2007-08" db="EMBL/GenBank/DDBJ databases">
        <title>Complete sequence of Roseiflexus castenholzii DSM 13941.</title>
        <authorList>
            <consortium name="US DOE Joint Genome Institute"/>
            <person name="Copeland A."/>
            <person name="Lucas S."/>
            <person name="Lapidus A."/>
            <person name="Barry K."/>
            <person name="Glavina del Rio T."/>
            <person name="Dalin E."/>
            <person name="Tice H."/>
            <person name="Pitluck S."/>
            <person name="Thompson L.S."/>
            <person name="Brettin T."/>
            <person name="Bruce D."/>
            <person name="Detter J.C."/>
            <person name="Han C."/>
            <person name="Tapia R."/>
            <person name="Schmutz J."/>
            <person name="Larimer F."/>
            <person name="Land M."/>
            <person name="Hauser L."/>
            <person name="Kyrpides N."/>
            <person name="Mikhailova N."/>
            <person name="Bryant D.A."/>
            <person name="Hanada S."/>
            <person name="Tsukatani Y."/>
            <person name="Richardson P."/>
        </authorList>
    </citation>
    <scope>NUCLEOTIDE SEQUENCE [LARGE SCALE GENOMIC DNA]</scope>
    <source>
        <strain evidence="10">DSM 13941 / HLO8</strain>
    </source>
</reference>
<dbReference type="GO" id="GO:0015079">
    <property type="term" value="F:potassium ion transmembrane transporter activity"/>
    <property type="evidence" value="ECO:0007669"/>
    <property type="project" value="InterPro"/>
</dbReference>
<sequence>MFVIIVGGGKVGAHLAGLLIASDHRVCVVEPRATARDHLAQTLPPETIVAGSGSDPAVLEACGARQADVVAAVTGDDEVNLVVTSLARFEFHVPRTIARVNNPKNAWMFTAEMGVDVALSQADLMAHLILEEMSLGDMMTLLKLRRGRYSLVEEKIAADSLAVGRAITDLNLPHECVIVAIIRRGRLIPPHGDTVLHAGDEVLALTAAEQVQRLAEILGG</sequence>
<dbReference type="AlphaFoldDB" id="A7NMH1"/>
<evidence type="ECO:0000259" key="7">
    <source>
        <dbReference type="PROSITE" id="PS51201"/>
    </source>
</evidence>
<dbReference type="PRINTS" id="PR00335">
    <property type="entry name" value="KUPTAKETRKA"/>
</dbReference>
<dbReference type="SUPFAM" id="SSF51735">
    <property type="entry name" value="NAD(P)-binding Rossmann-fold domains"/>
    <property type="match status" value="1"/>
</dbReference>
<evidence type="ECO:0000256" key="3">
    <source>
        <dbReference type="ARBA" id="ARBA00022538"/>
    </source>
</evidence>
<dbReference type="InterPro" id="IPR036721">
    <property type="entry name" value="RCK_C_sf"/>
</dbReference>
<dbReference type="KEGG" id="rca:Rcas_2661"/>
<evidence type="ECO:0000256" key="5">
    <source>
        <dbReference type="ARBA" id="ARBA00023027"/>
    </source>
</evidence>
<dbReference type="eggNOG" id="COG0569">
    <property type="taxonomic scope" value="Bacteria"/>
</dbReference>
<dbReference type="Gene3D" id="3.40.50.720">
    <property type="entry name" value="NAD(P)-binding Rossmann-like Domain"/>
    <property type="match status" value="1"/>
</dbReference>
<gene>
    <name evidence="9" type="ordered locus">Rcas_2661</name>
</gene>
<dbReference type="InterPro" id="IPR006036">
    <property type="entry name" value="K_uptake_TrkA"/>
</dbReference>
<feature type="domain" description="RCK N-terminal" evidence="7">
    <location>
        <begin position="1"/>
        <end position="119"/>
    </location>
</feature>
<dbReference type="Gene3D" id="3.30.70.1450">
    <property type="entry name" value="Regulator of K+ conductance, C-terminal domain"/>
    <property type="match status" value="1"/>
</dbReference>
<dbReference type="PROSITE" id="PS51201">
    <property type="entry name" value="RCK_N"/>
    <property type="match status" value="1"/>
</dbReference>